<dbReference type="EMBL" id="CP003488">
    <property type="protein sequence ID" value="AFH95149.1"/>
    <property type="molecule type" value="Genomic_DNA"/>
</dbReference>
<dbReference type="RefSeq" id="WP_014657850.1">
    <property type="nucleotide sequence ID" value="NC_017731.1"/>
</dbReference>
<dbReference type="PATRIC" id="fig|1157951.4.peg.3356"/>
<protein>
    <submittedName>
        <fullName evidence="1">Uncharacterized protein</fullName>
    </submittedName>
</protein>
<dbReference type="OrthoDB" id="6466915at2"/>
<dbReference type="InterPro" id="IPR058601">
    <property type="entry name" value="Phage_phiTE_015-like"/>
</dbReference>
<name>A0A140NNU9_PROSM</name>
<reference evidence="2" key="2">
    <citation type="submission" date="2012-04" db="EMBL/GenBank/DDBJ databases">
        <title>Complete genome sequence of Providencia stuartii clinical isolate MRSN 2154.</title>
        <authorList>
            <person name="Clifford R.J."/>
            <person name="Hang J."/>
            <person name="Riley M.C."/>
            <person name="Onmus-Leone F."/>
            <person name="Kuschner R.A."/>
            <person name="Lesho E.P."/>
            <person name="Waterman P.E."/>
        </authorList>
    </citation>
    <scope>NUCLEOTIDE SEQUENCE [LARGE SCALE GENOMIC DNA]</scope>
    <source>
        <strain evidence="2">MRSN 2154</strain>
    </source>
</reference>
<reference evidence="1 2" key="1">
    <citation type="journal article" date="2012" name="J. Bacteriol.">
        <title>Complete Genome Sequence of Providencia stuartii Clinical Isolate MRSN 2154.</title>
        <authorList>
            <person name="Clifford R.J."/>
            <person name="Hang J."/>
            <person name="Riley M.C."/>
            <person name="Onmus-Leone F."/>
            <person name="Kuschner R.A."/>
            <person name="Lesho E.P."/>
            <person name="Waterman P.E."/>
        </authorList>
    </citation>
    <scope>NUCLEOTIDE SEQUENCE [LARGE SCALE GENOMIC DNA]</scope>
    <source>
        <strain evidence="1 2">MRSN 2154</strain>
    </source>
</reference>
<organism evidence="1 2">
    <name type="scientific">Providencia stuartii (strain MRSN 2154)</name>
    <dbReference type="NCBI Taxonomy" id="1157951"/>
    <lineage>
        <taxon>Bacteria</taxon>
        <taxon>Pseudomonadati</taxon>
        <taxon>Pseudomonadota</taxon>
        <taxon>Gammaproteobacteria</taxon>
        <taxon>Enterobacterales</taxon>
        <taxon>Morganellaceae</taxon>
        <taxon>Providencia</taxon>
    </lineage>
</organism>
<dbReference type="HOGENOM" id="CLU_2207733_0_0_6"/>
<sequence>MDKSRQQFEEVFSKEHPNQTDSLTDFLIKDTAWEFWKLSRESLEKERDEAIKHLILVFQQYANNDHLFMSAGENACEFLDNLGYGIDTGRTLELTDKGKQLIKEDWE</sequence>
<evidence type="ECO:0000313" key="2">
    <source>
        <dbReference type="Proteomes" id="UP000005012"/>
    </source>
</evidence>
<dbReference type="Pfam" id="PF26207">
    <property type="entry name" value="Phage_phiTE_015"/>
    <property type="match status" value="1"/>
</dbReference>
<accession>A0A140NNU9</accession>
<proteinExistence type="predicted"/>
<evidence type="ECO:0000313" key="1">
    <source>
        <dbReference type="EMBL" id="AFH95149.1"/>
    </source>
</evidence>
<dbReference type="KEGG" id="psi:S70_16680"/>
<dbReference type="AlphaFoldDB" id="A0A140NNU9"/>
<gene>
    <name evidence="1" type="ordered locus">S70_16680</name>
</gene>
<dbReference type="Proteomes" id="UP000005012">
    <property type="component" value="Chromosome"/>
</dbReference>